<keyword evidence="2 11" id="KW-0813">Transport</keyword>
<dbReference type="PANTHER" id="PTHR32552">
    <property type="entry name" value="FERRICHROME IRON RECEPTOR-RELATED"/>
    <property type="match status" value="1"/>
</dbReference>
<gene>
    <name evidence="16" type="ORF">FHS54_002766</name>
</gene>
<evidence type="ECO:0000256" key="12">
    <source>
        <dbReference type="RuleBase" id="RU003357"/>
    </source>
</evidence>
<keyword evidence="8 12" id="KW-0798">TonB box</keyword>
<dbReference type="GO" id="GO:0006826">
    <property type="term" value="P:iron ion transport"/>
    <property type="evidence" value="ECO:0007669"/>
    <property type="project" value="UniProtKB-KW"/>
</dbReference>
<dbReference type="InterPro" id="IPR012910">
    <property type="entry name" value="Plug_dom"/>
</dbReference>
<dbReference type="EMBL" id="JAASQR010000004">
    <property type="protein sequence ID" value="NIJ17766.1"/>
    <property type="molecule type" value="Genomic_DNA"/>
</dbReference>
<feature type="chain" id="PRO_5033030187" evidence="13">
    <location>
        <begin position="29"/>
        <end position="793"/>
    </location>
</feature>
<dbReference type="InterPro" id="IPR036942">
    <property type="entry name" value="Beta-barrel_TonB_sf"/>
</dbReference>
<evidence type="ECO:0000259" key="14">
    <source>
        <dbReference type="Pfam" id="PF00593"/>
    </source>
</evidence>
<keyword evidence="10 11" id="KW-0998">Cell outer membrane</keyword>
<evidence type="ECO:0000256" key="1">
    <source>
        <dbReference type="ARBA" id="ARBA00004571"/>
    </source>
</evidence>
<evidence type="ECO:0000256" key="2">
    <source>
        <dbReference type="ARBA" id="ARBA00022448"/>
    </source>
</evidence>
<dbReference type="InterPro" id="IPR039426">
    <property type="entry name" value="TonB-dep_rcpt-like"/>
</dbReference>
<keyword evidence="4" id="KW-0410">Iron transport</keyword>
<dbReference type="Pfam" id="PF00593">
    <property type="entry name" value="TonB_dep_Rec_b-barrel"/>
    <property type="match status" value="1"/>
</dbReference>
<evidence type="ECO:0000256" key="3">
    <source>
        <dbReference type="ARBA" id="ARBA00022452"/>
    </source>
</evidence>
<keyword evidence="9 11" id="KW-0472">Membrane</keyword>
<evidence type="ECO:0000256" key="5">
    <source>
        <dbReference type="ARBA" id="ARBA00022692"/>
    </source>
</evidence>
<comment type="caution">
    <text evidence="16">The sequence shown here is derived from an EMBL/GenBank/DDBJ whole genome shotgun (WGS) entry which is preliminary data.</text>
</comment>
<dbReference type="PROSITE" id="PS52016">
    <property type="entry name" value="TONB_DEPENDENT_REC_3"/>
    <property type="match status" value="1"/>
</dbReference>
<organism evidence="16 17">
    <name type="scientific">Sphingobium vermicomposti</name>
    <dbReference type="NCBI Taxonomy" id="529005"/>
    <lineage>
        <taxon>Bacteria</taxon>
        <taxon>Pseudomonadati</taxon>
        <taxon>Pseudomonadota</taxon>
        <taxon>Alphaproteobacteria</taxon>
        <taxon>Sphingomonadales</taxon>
        <taxon>Sphingomonadaceae</taxon>
        <taxon>Sphingobium</taxon>
    </lineage>
</organism>
<evidence type="ECO:0000313" key="16">
    <source>
        <dbReference type="EMBL" id="NIJ17766.1"/>
    </source>
</evidence>
<feature type="signal peptide" evidence="13">
    <location>
        <begin position="1"/>
        <end position="28"/>
    </location>
</feature>
<evidence type="ECO:0000256" key="6">
    <source>
        <dbReference type="ARBA" id="ARBA00023004"/>
    </source>
</evidence>
<evidence type="ECO:0000256" key="4">
    <source>
        <dbReference type="ARBA" id="ARBA00022496"/>
    </source>
</evidence>
<comment type="subcellular location">
    <subcellularLocation>
        <location evidence="1 11">Cell outer membrane</location>
        <topology evidence="1 11">Multi-pass membrane protein</topology>
    </subcellularLocation>
</comment>
<evidence type="ECO:0000256" key="11">
    <source>
        <dbReference type="PROSITE-ProRule" id="PRU01360"/>
    </source>
</evidence>
<evidence type="ECO:0000256" key="8">
    <source>
        <dbReference type="ARBA" id="ARBA00023077"/>
    </source>
</evidence>
<dbReference type="PANTHER" id="PTHR32552:SF81">
    <property type="entry name" value="TONB-DEPENDENT OUTER MEMBRANE RECEPTOR"/>
    <property type="match status" value="1"/>
</dbReference>
<keyword evidence="16" id="KW-0675">Receptor</keyword>
<name>A0A846MHS4_9SPHN</name>
<reference evidence="16 17" key="1">
    <citation type="submission" date="2020-03" db="EMBL/GenBank/DDBJ databases">
        <title>Genomic Encyclopedia of Type Strains, Phase IV (KMG-IV): sequencing the most valuable type-strain genomes for metagenomic binning, comparative biology and taxonomic classification.</title>
        <authorList>
            <person name="Goeker M."/>
        </authorList>
    </citation>
    <scope>NUCLEOTIDE SEQUENCE [LARGE SCALE GENOMIC DNA]</scope>
    <source>
        <strain evidence="16 17">DSM 21299</strain>
    </source>
</reference>
<evidence type="ECO:0000256" key="10">
    <source>
        <dbReference type="ARBA" id="ARBA00023237"/>
    </source>
</evidence>
<dbReference type="SUPFAM" id="SSF56935">
    <property type="entry name" value="Porins"/>
    <property type="match status" value="1"/>
</dbReference>
<dbReference type="InterPro" id="IPR000531">
    <property type="entry name" value="Beta-barrel_TonB"/>
</dbReference>
<keyword evidence="7" id="KW-0406">Ion transport</keyword>
<accession>A0A846MHS4</accession>
<protein>
    <submittedName>
        <fullName evidence="16">Iron complex outermembrane receptor protein</fullName>
    </submittedName>
</protein>
<evidence type="ECO:0000256" key="7">
    <source>
        <dbReference type="ARBA" id="ARBA00023065"/>
    </source>
</evidence>
<dbReference type="GO" id="GO:0009279">
    <property type="term" value="C:cell outer membrane"/>
    <property type="evidence" value="ECO:0007669"/>
    <property type="project" value="UniProtKB-SubCell"/>
</dbReference>
<keyword evidence="3 11" id="KW-1134">Transmembrane beta strand</keyword>
<evidence type="ECO:0000256" key="9">
    <source>
        <dbReference type="ARBA" id="ARBA00023136"/>
    </source>
</evidence>
<dbReference type="AlphaFoldDB" id="A0A846MHS4"/>
<keyword evidence="17" id="KW-1185">Reference proteome</keyword>
<feature type="domain" description="TonB-dependent receptor-like beta-barrel" evidence="14">
    <location>
        <begin position="258"/>
        <end position="744"/>
    </location>
</feature>
<feature type="domain" description="TonB-dependent receptor plug" evidence="15">
    <location>
        <begin position="60"/>
        <end position="165"/>
    </location>
</feature>
<dbReference type="Gene3D" id="2.40.170.20">
    <property type="entry name" value="TonB-dependent receptor, beta-barrel domain"/>
    <property type="match status" value="1"/>
</dbReference>
<dbReference type="RefSeq" id="WP_425057319.1">
    <property type="nucleotide sequence ID" value="NZ_JAASQR010000004.1"/>
</dbReference>
<evidence type="ECO:0000313" key="17">
    <source>
        <dbReference type="Proteomes" id="UP000576821"/>
    </source>
</evidence>
<evidence type="ECO:0000259" key="15">
    <source>
        <dbReference type="Pfam" id="PF07715"/>
    </source>
</evidence>
<comment type="similarity">
    <text evidence="11 12">Belongs to the TonB-dependent receptor family.</text>
</comment>
<dbReference type="Proteomes" id="UP000576821">
    <property type="component" value="Unassembled WGS sequence"/>
</dbReference>
<proteinExistence type="inferred from homology"/>
<dbReference type="Pfam" id="PF07715">
    <property type="entry name" value="Plug"/>
    <property type="match status" value="1"/>
</dbReference>
<keyword evidence="6" id="KW-0408">Iron</keyword>
<keyword evidence="13" id="KW-0732">Signal</keyword>
<evidence type="ECO:0000256" key="13">
    <source>
        <dbReference type="SAM" id="SignalP"/>
    </source>
</evidence>
<sequence length="793" mass="86086">MMRGNFRYSSALLLATVGATALSSAALAQNAPAATDNLSTGANQPATEIIVTATRRAQSLQDVPMSINVATGEQIERLKIFDIKDVQQLAPGLELRNDNGRANSATLRGVTFDPDQGTGPAVDLYFNEVPVDAQTAFTAIYDIDQIEVLRGPQGALRGRTAPSGAITIRTRRPNLNTIEGFIQGTATEDDGYNVQGGVSLPIVQDKIAIRAAMLVDGNRLNQVRNITRGDRSRSRTESARLSVAFQPAEGFDINVMYQYLNADNRLYPQVFGAGNPAIGNPPVGLDDRFTLAEGRSRFLNHSHLVTLDAKYDFGPVTLAFIGGHQETLLTQYGERDPGNAVAGYAATQVVRSPYNVDTAELRLSSNNEGFFNWTAGVFHTIQTGTTTVDEPLDFLVSFPGVPAPVFIAPLTGRIDIPAVAKTWSFAGSVRLQPTDQLTFEAAGRYTIDSVVQSAAIDIPGVGVLPIIDDNTKAHPFTGMASLTYEVSRDLTVYASYGRSFRRSTAGVGIPQNISADLAISRPERSDNFEVGFKTAFFDRRLSLDVSAFYQKFDNYISRFTGIATDQGTNIDVTGDGIPDGVYVGPPDGGIDTTADYNYNGDATVKGIEATIAGRPTDFWDFSVSMSYVKARYKNALLPCTTVDPVTGLPVVIPNPAFGGVNNVSYCNRSSRIADVPDFSLTANSEVRFGSGPVQPFIRGLITYRPSVFSERQDFRYPSRELINLFVGLRGEENKWEVSAFVRNLLNQNRITNIGITNSRILASDDPSVVYDSGYRVVNLTNPREFGISGTFRF</sequence>
<keyword evidence="5 11" id="KW-0812">Transmembrane</keyword>